<keyword evidence="4" id="KW-0804">Transcription</keyword>
<sequence>MPDPNIAIVIVEDQTLVRDGIEIIVNLQPDMQVVGTANNGQEGYELVGRLRPHIVLMDIEMPIMNGIISTQRIKADYPDTIILLLTTFSDEHYVVEGLAGGASGILLKDFTANKLTGALREAMRGELLLPASIAAKLAMRLRSVTSPTFAGADFALTPREIEIATLLIAYKNNREIAEALFITEGTVKNYISVIYEKVGMNDRAKVIARLKGMLEHG</sequence>
<dbReference type="InterPro" id="IPR000792">
    <property type="entry name" value="Tscrpt_reg_LuxR_C"/>
</dbReference>
<dbReference type="InterPro" id="IPR001789">
    <property type="entry name" value="Sig_transdc_resp-reg_receiver"/>
</dbReference>
<dbReference type="SMART" id="SM00448">
    <property type="entry name" value="REC"/>
    <property type="match status" value="1"/>
</dbReference>
<dbReference type="Gene3D" id="3.40.50.2300">
    <property type="match status" value="1"/>
</dbReference>
<dbReference type="PRINTS" id="PR00038">
    <property type="entry name" value="HTHLUXR"/>
</dbReference>
<evidence type="ECO:0000256" key="4">
    <source>
        <dbReference type="ARBA" id="ARBA00023163"/>
    </source>
</evidence>
<dbReference type="PANTHER" id="PTHR43214:SF24">
    <property type="entry name" value="TRANSCRIPTIONAL REGULATORY PROTEIN NARL-RELATED"/>
    <property type="match status" value="1"/>
</dbReference>
<dbReference type="SUPFAM" id="SSF46894">
    <property type="entry name" value="C-terminal effector domain of the bipartite response regulators"/>
    <property type="match status" value="1"/>
</dbReference>
<proteinExistence type="predicted"/>
<evidence type="ECO:0000313" key="8">
    <source>
        <dbReference type="EMBL" id="EFM10381.1"/>
    </source>
</evidence>
<feature type="domain" description="HTH luxR-type" evidence="6">
    <location>
        <begin position="149"/>
        <end position="214"/>
    </location>
</feature>
<feature type="domain" description="Response regulatory" evidence="7">
    <location>
        <begin position="7"/>
        <end position="123"/>
    </location>
</feature>
<dbReference type="InterPro" id="IPR016032">
    <property type="entry name" value="Sig_transdc_resp-reg_C-effctor"/>
</dbReference>
<keyword evidence="3" id="KW-0238">DNA-binding</keyword>
<keyword evidence="2" id="KW-0805">Transcription regulation</keyword>
<dbReference type="CDD" id="cd06170">
    <property type="entry name" value="LuxR_C_like"/>
    <property type="match status" value="1"/>
</dbReference>
<dbReference type="EMBL" id="AEDD01000007">
    <property type="protein sequence ID" value="EFM10381.1"/>
    <property type="molecule type" value="Genomic_DNA"/>
</dbReference>
<reference evidence="8 9" key="1">
    <citation type="submission" date="2010-07" db="EMBL/GenBank/DDBJ databases">
        <title>The draft genome of Paenibacillus curdlanolyticus YK9.</title>
        <authorList>
            <consortium name="US DOE Joint Genome Institute (JGI-PGF)"/>
            <person name="Lucas S."/>
            <person name="Copeland A."/>
            <person name="Lapidus A."/>
            <person name="Cheng J.-F."/>
            <person name="Bruce D."/>
            <person name="Goodwin L."/>
            <person name="Pitluck S."/>
            <person name="Land M.L."/>
            <person name="Hauser L."/>
            <person name="Chang Y.-J."/>
            <person name="Jeffries C."/>
            <person name="Anderson I.J."/>
            <person name="Johnson E."/>
            <person name="Loganathan U."/>
            <person name="Mulhopadhyay B."/>
            <person name="Kyrpides N."/>
            <person name="Woyke T.J."/>
        </authorList>
    </citation>
    <scope>NUCLEOTIDE SEQUENCE [LARGE SCALE GENOMIC DNA]</scope>
    <source>
        <strain evidence="8 9">YK9</strain>
    </source>
</reference>
<dbReference type="InterPro" id="IPR039420">
    <property type="entry name" value="WalR-like"/>
</dbReference>
<evidence type="ECO:0000256" key="5">
    <source>
        <dbReference type="PROSITE-ProRule" id="PRU00169"/>
    </source>
</evidence>
<dbReference type="GO" id="GO:0003677">
    <property type="term" value="F:DNA binding"/>
    <property type="evidence" value="ECO:0007669"/>
    <property type="project" value="UniProtKB-KW"/>
</dbReference>
<dbReference type="PANTHER" id="PTHR43214">
    <property type="entry name" value="TWO-COMPONENT RESPONSE REGULATOR"/>
    <property type="match status" value="1"/>
</dbReference>
<dbReference type="PROSITE" id="PS50110">
    <property type="entry name" value="RESPONSE_REGULATORY"/>
    <property type="match status" value="1"/>
</dbReference>
<dbReference type="Pfam" id="PF00196">
    <property type="entry name" value="GerE"/>
    <property type="match status" value="1"/>
</dbReference>
<dbReference type="Proteomes" id="UP000005387">
    <property type="component" value="Unassembled WGS sequence"/>
</dbReference>
<evidence type="ECO:0000313" key="9">
    <source>
        <dbReference type="Proteomes" id="UP000005387"/>
    </source>
</evidence>
<accession>E0IB90</accession>
<dbReference type="Pfam" id="PF00072">
    <property type="entry name" value="Response_reg"/>
    <property type="match status" value="1"/>
</dbReference>
<dbReference type="eggNOG" id="COG2197">
    <property type="taxonomic scope" value="Bacteria"/>
</dbReference>
<dbReference type="GO" id="GO:0006355">
    <property type="term" value="P:regulation of DNA-templated transcription"/>
    <property type="evidence" value="ECO:0007669"/>
    <property type="project" value="InterPro"/>
</dbReference>
<feature type="modified residue" description="4-aspartylphosphate" evidence="5">
    <location>
        <position position="58"/>
    </location>
</feature>
<dbReference type="PROSITE" id="PS50043">
    <property type="entry name" value="HTH_LUXR_2"/>
    <property type="match status" value="1"/>
</dbReference>
<evidence type="ECO:0000256" key="1">
    <source>
        <dbReference type="ARBA" id="ARBA00022553"/>
    </source>
</evidence>
<evidence type="ECO:0000259" key="6">
    <source>
        <dbReference type="PROSITE" id="PS50043"/>
    </source>
</evidence>
<dbReference type="STRING" id="717606.PaecuDRAFT_2817"/>
<organism evidence="8 9">
    <name type="scientific">Paenibacillus curdlanolyticus YK9</name>
    <dbReference type="NCBI Taxonomy" id="717606"/>
    <lineage>
        <taxon>Bacteria</taxon>
        <taxon>Bacillati</taxon>
        <taxon>Bacillota</taxon>
        <taxon>Bacilli</taxon>
        <taxon>Bacillales</taxon>
        <taxon>Paenibacillaceae</taxon>
        <taxon>Paenibacillus</taxon>
    </lineage>
</organism>
<evidence type="ECO:0000259" key="7">
    <source>
        <dbReference type="PROSITE" id="PS50110"/>
    </source>
</evidence>
<dbReference type="CDD" id="cd17535">
    <property type="entry name" value="REC_NarL-like"/>
    <property type="match status" value="1"/>
</dbReference>
<dbReference type="GO" id="GO:0000160">
    <property type="term" value="P:phosphorelay signal transduction system"/>
    <property type="evidence" value="ECO:0007669"/>
    <property type="project" value="InterPro"/>
</dbReference>
<keyword evidence="9" id="KW-1185">Reference proteome</keyword>
<keyword evidence="1 5" id="KW-0597">Phosphoprotein</keyword>
<name>E0IB90_9BACL</name>
<dbReference type="AlphaFoldDB" id="E0IB90"/>
<evidence type="ECO:0000256" key="3">
    <source>
        <dbReference type="ARBA" id="ARBA00023125"/>
    </source>
</evidence>
<dbReference type="SMART" id="SM00421">
    <property type="entry name" value="HTH_LUXR"/>
    <property type="match status" value="1"/>
</dbReference>
<evidence type="ECO:0000256" key="2">
    <source>
        <dbReference type="ARBA" id="ARBA00023015"/>
    </source>
</evidence>
<dbReference type="SUPFAM" id="SSF52172">
    <property type="entry name" value="CheY-like"/>
    <property type="match status" value="1"/>
</dbReference>
<gene>
    <name evidence="8" type="ORF">PaecuDRAFT_2817</name>
</gene>
<protein>
    <submittedName>
        <fullName evidence="8">Two component transcriptional regulator, LuxR family</fullName>
    </submittedName>
</protein>
<dbReference type="InterPro" id="IPR058245">
    <property type="entry name" value="NreC/VraR/RcsB-like_REC"/>
</dbReference>
<dbReference type="InterPro" id="IPR011006">
    <property type="entry name" value="CheY-like_superfamily"/>
</dbReference>